<feature type="domain" description="DUF427" evidence="1">
    <location>
        <begin position="2"/>
        <end position="73"/>
    </location>
</feature>
<dbReference type="PANTHER" id="PTHR34310:SF5">
    <property type="entry name" value="DUF427 DOMAIN PROTEIN (AFU_ORTHOLOGUE AFUA_3G02220)"/>
    <property type="match status" value="1"/>
</dbReference>
<dbReference type="InterPro" id="IPR038694">
    <property type="entry name" value="DUF427_sf"/>
</dbReference>
<dbReference type="PANTHER" id="PTHR34310">
    <property type="entry name" value="DUF427 DOMAIN PROTEIN (AFU_ORTHOLOGUE AFUA_3G02220)"/>
    <property type="match status" value="1"/>
</dbReference>
<dbReference type="Pfam" id="PF04248">
    <property type="entry name" value="NTP_transf_9"/>
    <property type="match status" value="1"/>
</dbReference>
<dbReference type="OrthoDB" id="9815163at2"/>
<keyword evidence="3" id="KW-1185">Reference proteome</keyword>
<dbReference type="EMBL" id="MVHE01000384">
    <property type="protein sequence ID" value="ORA02253.1"/>
    <property type="molecule type" value="Genomic_DNA"/>
</dbReference>
<gene>
    <name evidence="2" type="ORF">BST12_29920</name>
</gene>
<feature type="non-terminal residue" evidence="2">
    <location>
        <position position="73"/>
    </location>
</feature>
<protein>
    <recommendedName>
        <fullName evidence="1">DUF427 domain-containing protein</fullName>
    </recommendedName>
</protein>
<comment type="caution">
    <text evidence="2">The sequence shown here is derived from an EMBL/GenBank/DDBJ whole genome shotgun (WGS) entry which is preliminary data.</text>
</comment>
<reference evidence="2 3" key="1">
    <citation type="submission" date="2017-02" db="EMBL/GenBank/DDBJ databases">
        <title>The new phylogeny of genus Mycobacterium.</title>
        <authorList>
            <person name="Tortoli E."/>
            <person name="Trovato A."/>
            <person name="Cirillo D.M."/>
        </authorList>
    </citation>
    <scope>NUCLEOTIDE SEQUENCE [LARGE SCALE GENOMIC DNA]</scope>
    <source>
        <strain evidence="2 3">DSM 45057</strain>
    </source>
</reference>
<proteinExistence type="predicted"/>
<dbReference type="RefSeq" id="WP_139802125.1">
    <property type="nucleotide sequence ID" value="NZ_MVHE01000384.1"/>
</dbReference>
<dbReference type="AlphaFoldDB" id="A0A1W9YQC5"/>
<organism evidence="2 3">
    <name type="scientific">Mycobacterium angelicum</name>
    <dbReference type="NCBI Taxonomy" id="470074"/>
    <lineage>
        <taxon>Bacteria</taxon>
        <taxon>Bacillati</taxon>
        <taxon>Actinomycetota</taxon>
        <taxon>Actinomycetes</taxon>
        <taxon>Mycobacteriales</taxon>
        <taxon>Mycobacteriaceae</taxon>
        <taxon>Mycobacterium</taxon>
    </lineage>
</organism>
<evidence type="ECO:0000313" key="2">
    <source>
        <dbReference type="EMBL" id="ORA02253.1"/>
    </source>
</evidence>
<evidence type="ECO:0000313" key="3">
    <source>
        <dbReference type="Proteomes" id="UP000192284"/>
    </source>
</evidence>
<dbReference type="Proteomes" id="UP000192284">
    <property type="component" value="Unassembled WGS sequence"/>
</dbReference>
<dbReference type="InterPro" id="IPR007361">
    <property type="entry name" value="DUF427"/>
</dbReference>
<sequence>MIRAVWNGTVLAEAPRTVRVEGNHYFPPESLHREHLIESPTTSICPWKGLAHYYNVVVDGPYGPVNPDAAWYY</sequence>
<accession>A0A1W9YQC5</accession>
<dbReference type="Gene3D" id="2.170.150.40">
    <property type="entry name" value="Domain of unknown function (DUF427)"/>
    <property type="match status" value="1"/>
</dbReference>
<evidence type="ECO:0000259" key="1">
    <source>
        <dbReference type="Pfam" id="PF04248"/>
    </source>
</evidence>
<name>A0A1W9YQC5_MYCAN</name>